<evidence type="ECO:0000313" key="5">
    <source>
        <dbReference type="EMBL" id="KAL0070939.1"/>
    </source>
</evidence>
<keyword evidence="2 3" id="KW-0064">Aspartyl protease</keyword>
<protein>
    <recommendedName>
        <fullName evidence="4">Peptidase A1 domain-containing protein</fullName>
    </recommendedName>
</protein>
<feature type="domain" description="Peptidase A1" evidence="4">
    <location>
        <begin position="120"/>
        <end position="402"/>
    </location>
</feature>
<accession>A0ABR3AC90</accession>
<evidence type="ECO:0000256" key="1">
    <source>
        <dbReference type="ARBA" id="ARBA00007447"/>
    </source>
</evidence>
<keyword evidence="3" id="KW-0645">Protease</keyword>
<dbReference type="SUPFAM" id="SSF50630">
    <property type="entry name" value="Acid proteases"/>
    <property type="match status" value="1"/>
</dbReference>
<dbReference type="InterPro" id="IPR001461">
    <property type="entry name" value="Aspartic_peptidase_A1"/>
</dbReference>
<reference evidence="5 6" key="1">
    <citation type="submission" date="2024-05" db="EMBL/GenBank/DDBJ databases">
        <title>A draft genome resource for the thread blight pathogen Marasmius tenuissimus strain MS-2.</title>
        <authorList>
            <person name="Yulfo-Soto G.E."/>
            <person name="Baruah I.K."/>
            <person name="Amoako-Attah I."/>
            <person name="Bukari Y."/>
            <person name="Meinhardt L.W."/>
            <person name="Bailey B.A."/>
            <person name="Cohen S.P."/>
        </authorList>
    </citation>
    <scope>NUCLEOTIDE SEQUENCE [LARGE SCALE GENOMIC DNA]</scope>
    <source>
        <strain evidence="5 6">MS-2</strain>
    </source>
</reference>
<comment type="similarity">
    <text evidence="1 3">Belongs to the peptidase A1 family.</text>
</comment>
<name>A0ABR3AC90_9AGAR</name>
<evidence type="ECO:0000259" key="4">
    <source>
        <dbReference type="PROSITE" id="PS51767"/>
    </source>
</evidence>
<dbReference type="CDD" id="cd05471">
    <property type="entry name" value="pepsin_like"/>
    <property type="match status" value="1"/>
</dbReference>
<keyword evidence="3" id="KW-0378">Hydrolase</keyword>
<dbReference type="InterPro" id="IPR021109">
    <property type="entry name" value="Peptidase_aspartic_dom_sf"/>
</dbReference>
<proteinExistence type="inferred from homology"/>
<keyword evidence="6" id="KW-1185">Reference proteome</keyword>
<dbReference type="InterPro" id="IPR033121">
    <property type="entry name" value="PEPTIDASE_A1"/>
</dbReference>
<organism evidence="5 6">
    <name type="scientific">Marasmius tenuissimus</name>
    <dbReference type="NCBI Taxonomy" id="585030"/>
    <lineage>
        <taxon>Eukaryota</taxon>
        <taxon>Fungi</taxon>
        <taxon>Dikarya</taxon>
        <taxon>Basidiomycota</taxon>
        <taxon>Agaricomycotina</taxon>
        <taxon>Agaricomycetes</taxon>
        <taxon>Agaricomycetidae</taxon>
        <taxon>Agaricales</taxon>
        <taxon>Marasmiineae</taxon>
        <taxon>Marasmiaceae</taxon>
        <taxon>Marasmius</taxon>
    </lineage>
</organism>
<dbReference type="InterPro" id="IPR001969">
    <property type="entry name" value="Aspartic_peptidase_AS"/>
</dbReference>
<dbReference type="PANTHER" id="PTHR47966:SF1">
    <property type="entry name" value="ASPARTYL PROTEINASE"/>
    <property type="match status" value="1"/>
</dbReference>
<comment type="caution">
    <text evidence="5">The sequence shown here is derived from an EMBL/GenBank/DDBJ whole genome shotgun (WGS) entry which is preliminary data.</text>
</comment>
<dbReference type="EMBL" id="JBBXMP010000005">
    <property type="protein sequence ID" value="KAL0070939.1"/>
    <property type="molecule type" value="Genomic_DNA"/>
</dbReference>
<dbReference type="Pfam" id="PF00026">
    <property type="entry name" value="Asp"/>
    <property type="match status" value="2"/>
</dbReference>
<dbReference type="Proteomes" id="UP001437256">
    <property type="component" value="Unassembled WGS sequence"/>
</dbReference>
<dbReference type="PROSITE" id="PS51767">
    <property type="entry name" value="PEPTIDASE_A1"/>
    <property type="match status" value="1"/>
</dbReference>
<evidence type="ECO:0000256" key="2">
    <source>
        <dbReference type="ARBA" id="ARBA00022750"/>
    </source>
</evidence>
<dbReference type="PRINTS" id="PR00792">
    <property type="entry name" value="PEPSIN"/>
</dbReference>
<gene>
    <name evidence="5" type="ORF">AAF712_002160</name>
</gene>
<evidence type="ECO:0000313" key="6">
    <source>
        <dbReference type="Proteomes" id="UP001437256"/>
    </source>
</evidence>
<dbReference type="PROSITE" id="PS00141">
    <property type="entry name" value="ASP_PROTEASE"/>
    <property type="match status" value="1"/>
</dbReference>
<evidence type="ECO:0000256" key="3">
    <source>
        <dbReference type="RuleBase" id="RU000454"/>
    </source>
</evidence>
<sequence length="405" mass="42704">MERDSTISLTTSALIPPLSIPPMRSSLVIALAVLPGVLGATIPTRVGTVKIPLEKRSGLVDKNGVVNKDALTRQLVRTEKYPYFPGYCASVLTFNCSKIQRGFEAFRQNTGSSHPLDRKKTNRRAVGSGPLTDVDEVLWFGSISVGTPASEFTGHKVYNTDSSSTAQDQDDTFALAFGDGSTVEGEVFHDTVTFADLTATNQAVGSSDRYSDGFAVENFPPDGLLGMAFPQISVFEENPFFQSLVAQGQTTEPVFAFRLATSGSELTMGGTDSSQFTGQLTQVPVTTQGFWQIDVDGASVSGQTPVGTFSAIVDTGTTLLLGDDDSVNDFYAAIPGAQDASDTIGPGFFTKTFNLGLVAIGSSDCVGGLATGGPQGLWVLGDVFLQNVYTVFDVGNTQVGFATPA</sequence>
<dbReference type="InterPro" id="IPR034164">
    <property type="entry name" value="Pepsin-like_dom"/>
</dbReference>
<dbReference type="PANTHER" id="PTHR47966">
    <property type="entry name" value="BETA-SITE APP-CLEAVING ENZYME, ISOFORM A-RELATED"/>
    <property type="match status" value="1"/>
</dbReference>
<dbReference type="Gene3D" id="2.40.70.10">
    <property type="entry name" value="Acid Proteases"/>
    <property type="match status" value="3"/>
</dbReference>